<keyword evidence="3" id="KW-1185">Reference proteome</keyword>
<dbReference type="RefSeq" id="WP_349762361.1">
    <property type="nucleotide sequence ID" value="NZ_JBEGCJ010000005.1"/>
</dbReference>
<evidence type="ECO:0000313" key="2">
    <source>
        <dbReference type="EMBL" id="MEQ6918085.1"/>
    </source>
</evidence>
<dbReference type="Pfam" id="PF19116">
    <property type="entry name" value="DUF5801"/>
    <property type="match status" value="1"/>
</dbReference>
<dbReference type="EMBL" id="JBEGCJ010000005">
    <property type="protein sequence ID" value="MEQ6918085.1"/>
    <property type="molecule type" value="Genomic_DNA"/>
</dbReference>
<evidence type="ECO:0000259" key="1">
    <source>
        <dbReference type="Pfam" id="PF19116"/>
    </source>
</evidence>
<dbReference type="Proteomes" id="UP001442468">
    <property type="component" value="Unassembled WGS sequence"/>
</dbReference>
<reference evidence="2 3" key="1">
    <citation type="submission" date="2024-05" db="EMBL/GenBank/DDBJ databases">
        <title>Halomonas sp. SSM6 16S ribosomal RNA gene Genome sequencing and assembly.</title>
        <authorList>
            <person name="Yook S."/>
        </authorList>
    </citation>
    <scope>NUCLEOTIDE SEQUENCE [LARGE SCALE GENOMIC DNA]</scope>
    <source>
        <strain evidence="2 3">SSM6</strain>
    </source>
</reference>
<feature type="domain" description="DUF5801" evidence="1">
    <location>
        <begin position="194"/>
        <end position="299"/>
    </location>
</feature>
<organism evidence="2 3">
    <name type="scientific">Halomonas aquatica</name>
    <dbReference type="NCBI Taxonomy" id="3151123"/>
    <lineage>
        <taxon>Bacteria</taxon>
        <taxon>Pseudomonadati</taxon>
        <taxon>Pseudomonadota</taxon>
        <taxon>Gammaproteobacteria</taxon>
        <taxon>Oceanospirillales</taxon>
        <taxon>Halomonadaceae</taxon>
        <taxon>Halomonas</taxon>
    </lineage>
</organism>
<dbReference type="InterPro" id="IPR043824">
    <property type="entry name" value="DUF5801"/>
</dbReference>
<dbReference type="NCBIfam" id="NF033682">
    <property type="entry name" value="retention_LapA"/>
    <property type="match status" value="1"/>
</dbReference>
<dbReference type="InterPro" id="IPR047777">
    <property type="entry name" value="LapA-like_RM"/>
</dbReference>
<name>A0ABV1NH15_9GAMM</name>
<proteinExistence type="predicted"/>
<gene>
    <name evidence="2" type="ORF">ABE960_11180</name>
</gene>
<feature type="non-terminal residue" evidence="2">
    <location>
        <position position="305"/>
    </location>
</feature>
<evidence type="ECO:0000313" key="3">
    <source>
        <dbReference type="Proteomes" id="UP001442468"/>
    </source>
</evidence>
<protein>
    <submittedName>
        <fullName evidence="2">Retention module-containing protein</fullName>
    </submittedName>
</protein>
<sequence length="305" mass="31197">MPIATVIAIIGQAWARDADGNLRELSVGDILQEGETLVTADNARVELDFGDNTGPTVISGAQQIVMAPELAAGQEVAAEDASVQDAGLEALLTAIDQGSGDLLEGLDATAAGGDAGAGGPGDGHDFVRLVRIVENLDPLTFQFGQTSLDEPTFIEGQTEEVPVEEEPVDGQPSIDINISSQPIVLITGDVDTIEGAGSDSTSFTVGFQVDSSDYGSDGAGSITWQYSLGLVSGGPNGVDSGLTSGDDTIYLHDIDGTIVGSTEQTTAIVNDGNTVFTIDVDAGGVVTLTQLQPIDHDLSTSGDFA</sequence>
<accession>A0ABV1NH15</accession>
<comment type="caution">
    <text evidence="2">The sequence shown here is derived from an EMBL/GenBank/DDBJ whole genome shotgun (WGS) entry which is preliminary data.</text>
</comment>